<evidence type="ECO:0000313" key="2">
    <source>
        <dbReference type="EMBL" id="GMS83128.1"/>
    </source>
</evidence>
<gene>
    <name evidence="2" type="ORF">PENTCL1PPCAC_5303</name>
</gene>
<dbReference type="Proteomes" id="UP001432027">
    <property type="component" value="Unassembled WGS sequence"/>
</dbReference>
<reference evidence="2" key="1">
    <citation type="submission" date="2023-10" db="EMBL/GenBank/DDBJ databases">
        <title>Genome assembly of Pristionchus species.</title>
        <authorList>
            <person name="Yoshida K."/>
            <person name="Sommer R.J."/>
        </authorList>
    </citation>
    <scope>NUCLEOTIDE SEQUENCE</scope>
    <source>
        <strain evidence="2">RS0144</strain>
    </source>
</reference>
<proteinExistence type="predicted"/>
<feature type="compositionally biased region" description="Low complexity" evidence="1">
    <location>
        <begin position="110"/>
        <end position="121"/>
    </location>
</feature>
<keyword evidence="3" id="KW-1185">Reference proteome</keyword>
<feature type="non-terminal residue" evidence="2">
    <location>
        <position position="221"/>
    </location>
</feature>
<protein>
    <submittedName>
        <fullName evidence="2">Uncharacterized protein</fullName>
    </submittedName>
</protein>
<evidence type="ECO:0000256" key="1">
    <source>
        <dbReference type="SAM" id="MobiDB-lite"/>
    </source>
</evidence>
<sequence length="221" mass="24543">MKPKLMADALRVRDKKKKRGSGGAKAEGIKQQTAVPSSSSLARRRRLSSMEGNEKEEGVSGKKTDSKSNAEIGERRRSVEEDIRDQLLALSAKKRKAKESEEMKENESAPSPVSSSTVTTPKLKNMKSALRDSVPSPLFSASSTATTPQSIKKKKNKKKNKGKEGVNSDMKTEKMVATLNAIRRKSLEEERMEADREHIRAIESGDDEWPTTRAFVLVKKE</sequence>
<comment type="caution">
    <text evidence="2">The sequence shown here is derived from an EMBL/GenBank/DDBJ whole genome shotgun (WGS) entry which is preliminary data.</text>
</comment>
<feature type="compositionally biased region" description="Polar residues" evidence="1">
    <location>
        <begin position="139"/>
        <end position="150"/>
    </location>
</feature>
<organism evidence="2 3">
    <name type="scientific">Pristionchus entomophagus</name>
    <dbReference type="NCBI Taxonomy" id="358040"/>
    <lineage>
        <taxon>Eukaryota</taxon>
        <taxon>Metazoa</taxon>
        <taxon>Ecdysozoa</taxon>
        <taxon>Nematoda</taxon>
        <taxon>Chromadorea</taxon>
        <taxon>Rhabditida</taxon>
        <taxon>Rhabditina</taxon>
        <taxon>Diplogasteromorpha</taxon>
        <taxon>Diplogasteroidea</taxon>
        <taxon>Neodiplogasteridae</taxon>
        <taxon>Pristionchus</taxon>
    </lineage>
</organism>
<feature type="compositionally biased region" description="Basic and acidic residues" evidence="1">
    <location>
        <begin position="52"/>
        <end position="85"/>
    </location>
</feature>
<feature type="compositionally biased region" description="Basic and acidic residues" evidence="1">
    <location>
        <begin position="162"/>
        <end position="174"/>
    </location>
</feature>
<dbReference type="EMBL" id="BTSX01000002">
    <property type="protein sequence ID" value="GMS83128.1"/>
    <property type="molecule type" value="Genomic_DNA"/>
</dbReference>
<feature type="compositionally biased region" description="Basic residues" evidence="1">
    <location>
        <begin position="151"/>
        <end position="161"/>
    </location>
</feature>
<accession>A0AAV5SR90</accession>
<name>A0AAV5SR90_9BILA</name>
<feature type="region of interest" description="Disordered" evidence="1">
    <location>
        <begin position="1"/>
        <end position="174"/>
    </location>
</feature>
<dbReference type="AlphaFoldDB" id="A0AAV5SR90"/>
<feature type="compositionally biased region" description="Basic and acidic residues" evidence="1">
    <location>
        <begin position="98"/>
        <end position="107"/>
    </location>
</feature>
<evidence type="ECO:0000313" key="3">
    <source>
        <dbReference type="Proteomes" id="UP001432027"/>
    </source>
</evidence>